<name>A0ACC0DDD1_9PEZI</name>
<sequence>MAFMAPSAPTFDISPEKEARQSSFLCRQLLITPPEVSPQDVDLNGKTAIVTGANGGLGLECCRHLLGLNITRLILAVRDESKGIAARESLAAAKRNPDATIEVWKLDLSAYDSITSFVEHTQTLNRLDIIVLNAGVFKSKFELNPSTHHEEDIQVNYLSTVLLTILLLPVIKAKNTPESPGRILLVSSETAAWAKFKEKNEKPLLAAFDKPETFDMAERYYTSKLLVQFFLSQLANYIPPSVAVIAACNPGLCYGSTLHRETWGTIPGHIFSGFKRAIGRPLDIGARILTDGAVNHGKEIHGQYLGDCKLKPMAPLIYKPEGAKLGELLWQETMAELSFAGAENIVQDLSN</sequence>
<reference evidence="1 2" key="1">
    <citation type="journal article" date="2022" name="New Phytol.">
        <title>Ecological generalism drives hyperdiversity of secondary metabolite gene clusters in xylarialean endophytes.</title>
        <authorList>
            <person name="Franco M.E.E."/>
            <person name="Wisecaver J.H."/>
            <person name="Arnold A.E."/>
            <person name="Ju Y.M."/>
            <person name="Slot J.C."/>
            <person name="Ahrendt S."/>
            <person name="Moore L.P."/>
            <person name="Eastman K.E."/>
            <person name="Scott K."/>
            <person name="Konkel Z."/>
            <person name="Mondo S.J."/>
            <person name="Kuo A."/>
            <person name="Hayes R.D."/>
            <person name="Haridas S."/>
            <person name="Andreopoulos B."/>
            <person name="Riley R."/>
            <person name="LaButti K."/>
            <person name="Pangilinan J."/>
            <person name="Lipzen A."/>
            <person name="Amirebrahimi M."/>
            <person name="Yan J."/>
            <person name="Adam C."/>
            <person name="Keymanesh K."/>
            <person name="Ng V."/>
            <person name="Louie K."/>
            <person name="Northen T."/>
            <person name="Drula E."/>
            <person name="Henrissat B."/>
            <person name="Hsieh H.M."/>
            <person name="Youens-Clark K."/>
            <person name="Lutzoni F."/>
            <person name="Miadlikowska J."/>
            <person name="Eastwood D.C."/>
            <person name="Hamelin R.C."/>
            <person name="Grigoriev I.V."/>
            <person name="U'Ren J.M."/>
        </authorList>
    </citation>
    <scope>NUCLEOTIDE SEQUENCE [LARGE SCALE GENOMIC DNA]</scope>
    <source>
        <strain evidence="1 2">ER1909</strain>
    </source>
</reference>
<gene>
    <name evidence="1" type="ORF">F4821DRAFT_9616</name>
</gene>
<evidence type="ECO:0000313" key="1">
    <source>
        <dbReference type="EMBL" id="KAI6090754.1"/>
    </source>
</evidence>
<dbReference type="EMBL" id="MU394289">
    <property type="protein sequence ID" value="KAI6090754.1"/>
    <property type="molecule type" value="Genomic_DNA"/>
</dbReference>
<evidence type="ECO:0000313" key="2">
    <source>
        <dbReference type="Proteomes" id="UP001497680"/>
    </source>
</evidence>
<comment type="caution">
    <text evidence="1">The sequence shown here is derived from an EMBL/GenBank/DDBJ whole genome shotgun (WGS) entry which is preliminary data.</text>
</comment>
<accession>A0ACC0DDD1</accession>
<dbReference type="Proteomes" id="UP001497680">
    <property type="component" value="Unassembled WGS sequence"/>
</dbReference>
<protein>
    <submittedName>
        <fullName evidence="1">NAD(P)-binding protein</fullName>
    </submittedName>
</protein>
<organism evidence="1 2">
    <name type="scientific">Hypoxylon rubiginosum</name>
    <dbReference type="NCBI Taxonomy" id="110542"/>
    <lineage>
        <taxon>Eukaryota</taxon>
        <taxon>Fungi</taxon>
        <taxon>Dikarya</taxon>
        <taxon>Ascomycota</taxon>
        <taxon>Pezizomycotina</taxon>
        <taxon>Sordariomycetes</taxon>
        <taxon>Xylariomycetidae</taxon>
        <taxon>Xylariales</taxon>
        <taxon>Hypoxylaceae</taxon>
        <taxon>Hypoxylon</taxon>
    </lineage>
</organism>
<proteinExistence type="predicted"/>
<keyword evidence="2" id="KW-1185">Reference proteome</keyword>